<dbReference type="EMBL" id="CP035727">
    <property type="protein sequence ID" value="QIW19030.1"/>
    <property type="molecule type" value="Genomic_DNA"/>
</dbReference>
<dbReference type="PANTHER" id="PTHR46558">
    <property type="entry name" value="TRACRIPTIONAL REGULATORY PROTEIN-RELATED-RELATED"/>
    <property type="match status" value="1"/>
</dbReference>
<dbReference type="SUPFAM" id="SSF47413">
    <property type="entry name" value="lambda repressor-like DNA-binding domains"/>
    <property type="match status" value="1"/>
</dbReference>
<gene>
    <name evidence="3" type="ORF">EVG22_11340</name>
</gene>
<dbReference type="Pfam" id="PF01381">
    <property type="entry name" value="HTH_3"/>
    <property type="match status" value="1"/>
</dbReference>
<protein>
    <submittedName>
        <fullName evidence="3">Helix-turn-helix transcriptional regulator</fullName>
    </submittedName>
</protein>
<dbReference type="Gene3D" id="1.10.260.40">
    <property type="entry name" value="lambda repressor-like DNA-binding domains"/>
    <property type="match status" value="1"/>
</dbReference>
<dbReference type="AlphaFoldDB" id="A0A6H0TGH4"/>
<dbReference type="SMART" id="SM00530">
    <property type="entry name" value="HTH_XRE"/>
    <property type="match status" value="1"/>
</dbReference>
<accession>A0A6H0TGH4</accession>
<dbReference type="PANTHER" id="PTHR46558:SF13">
    <property type="entry name" value="HTH-TYPE TRANSCRIPTIONAL REGULATOR IMMR"/>
    <property type="match status" value="1"/>
</dbReference>
<feature type="domain" description="HTH cro/C1-type" evidence="2">
    <location>
        <begin position="7"/>
        <end position="62"/>
    </location>
</feature>
<reference evidence="4" key="1">
    <citation type="submission" date="2019-02" db="EMBL/GenBank/DDBJ databases">
        <title>Structural and Functional analysis of Lanthipeptide from Bacillus thuringiensis serovar andalousiensis B23193.</title>
        <authorList>
            <person name="Andreeva J.V."/>
            <person name="Grigoreva A."/>
        </authorList>
    </citation>
    <scope>NUCLEOTIDE SEQUENCE [LARGE SCALE GENOMIC DNA]</scope>
    <source>
        <strain evidence="4">B23193</strain>
    </source>
</reference>
<evidence type="ECO:0000256" key="1">
    <source>
        <dbReference type="ARBA" id="ARBA00023125"/>
    </source>
</evidence>
<sequence length="127" mass="14932">MAFSAKLKELRESRGFSQEELAAKLNIPRSSITHYENSDDRLPRKSRLLEIANFFGVSIDFLLSEEPVLIKKNEIDHNLEKTLNDPELGLWFKDIKDASPEKQEELKLFWEFIKEKENNRKPGEKQK</sequence>
<proteinExistence type="predicted"/>
<dbReference type="Proteomes" id="UP000501374">
    <property type="component" value="Chromosome"/>
</dbReference>
<keyword evidence="1" id="KW-0238">DNA-binding</keyword>
<dbReference type="GO" id="GO:0003677">
    <property type="term" value="F:DNA binding"/>
    <property type="evidence" value="ECO:0007669"/>
    <property type="project" value="UniProtKB-KW"/>
</dbReference>
<dbReference type="PROSITE" id="PS50943">
    <property type="entry name" value="HTH_CROC1"/>
    <property type="match status" value="1"/>
</dbReference>
<name>A0A6H0TGH4_BACTU</name>
<dbReference type="InterPro" id="IPR001387">
    <property type="entry name" value="Cro/C1-type_HTH"/>
</dbReference>
<organism evidence="3 4">
    <name type="scientific">Bacillus thuringiensis serovar andalousiensis</name>
    <dbReference type="NCBI Taxonomy" id="257985"/>
    <lineage>
        <taxon>Bacteria</taxon>
        <taxon>Bacillati</taxon>
        <taxon>Bacillota</taxon>
        <taxon>Bacilli</taxon>
        <taxon>Bacillales</taxon>
        <taxon>Bacillaceae</taxon>
        <taxon>Bacillus</taxon>
        <taxon>Bacillus cereus group</taxon>
    </lineage>
</organism>
<evidence type="ECO:0000313" key="3">
    <source>
        <dbReference type="EMBL" id="QIW19030.1"/>
    </source>
</evidence>
<evidence type="ECO:0000259" key="2">
    <source>
        <dbReference type="PROSITE" id="PS50943"/>
    </source>
</evidence>
<dbReference type="InterPro" id="IPR010982">
    <property type="entry name" value="Lambda_DNA-bd_dom_sf"/>
</dbReference>
<dbReference type="RefSeq" id="WP_172553664.1">
    <property type="nucleotide sequence ID" value="NZ_CP035727.2"/>
</dbReference>
<dbReference type="CDD" id="cd00093">
    <property type="entry name" value="HTH_XRE"/>
    <property type="match status" value="1"/>
</dbReference>
<evidence type="ECO:0000313" key="4">
    <source>
        <dbReference type="Proteomes" id="UP000501374"/>
    </source>
</evidence>